<keyword evidence="1" id="KW-0812">Transmembrane</keyword>
<name>A0A8D8PP12_9HEMI</name>
<proteinExistence type="predicted"/>
<dbReference type="EMBL" id="HBUF01016863">
    <property type="protein sequence ID" value="CAG6610012.1"/>
    <property type="molecule type" value="Transcribed_RNA"/>
</dbReference>
<protein>
    <submittedName>
        <fullName evidence="2">Uncharacterized protein</fullName>
    </submittedName>
</protein>
<evidence type="ECO:0000313" key="2">
    <source>
        <dbReference type="EMBL" id="CAG6610012.1"/>
    </source>
</evidence>
<dbReference type="EMBL" id="HBUF01016862">
    <property type="protein sequence ID" value="CAG6610011.1"/>
    <property type="molecule type" value="Transcribed_RNA"/>
</dbReference>
<evidence type="ECO:0000256" key="1">
    <source>
        <dbReference type="SAM" id="Phobius"/>
    </source>
</evidence>
<sequence length="105" mass="12136">MNYVTVLTSRVRSPATGVFFYGKVNLAGILLVNNTIKVLRLFYICFYNSIFIYTKIGLMTTLSNHSKTNEKKIGTYYSSFSKRYCHHFIIITKLLIAKIFYQTAV</sequence>
<accession>A0A8D8PP12</accession>
<keyword evidence="1" id="KW-1133">Transmembrane helix</keyword>
<dbReference type="AlphaFoldDB" id="A0A8D8PP12"/>
<keyword evidence="1" id="KW-0472">Membrane</keyword>
<feature type="transmembrane region" description="Helical" evidence="1">
    <location>
        <begin position="41"/>
        <end position="63"/>
    </location>
</feature>
<organism evidence="2">
    <name type="scientific">Cacopsylla melanoneura</name>
    <dbReference type="NCBI Taxonomy" id="428564"/>
    <lineage>
        <taxon>Eukaryota</taxon>
        <taxon>Metazoa</taxon>
        <taxon>Ecdysozoa</taxon>
        <taxon>Arthropoda</taxon>
        <taxon>Hexapoda</taxon>
        <taxon>Insecta</taxon>
        <taxon>Pterygota</taxon>
        <taxon>Neoptera</taxon>
        <taxon>Paraneoptera</taxon>
        <taxon>Hemiptera</taxon>
        <taxon>Sternorrhyncha</taxon>
        <taxon>Psylloidea</taxon>
        <taxon>Psyllidae</taxon>
        <taxon>Psyllinae</taxon>
        <taxon>Cacopsylla</taxon>
    </lineage>
</organism>
<reference evidence="2" key="1">
    <citation type="submission" date="2021-05" db="EMBL/GenBank/DDBJ databases">
        <authorList>
            <person name="Alioto T."/>
            <person name="Alioto T."/>
            <person name="Gomez Garrido J."/>
        </authorList>
    </citation>
    <scope>NUCLEOTIDE SEQUENCE</scope>
</reference>